<evidence type="ECO:0000313" key="1">
    <source>
        <dbReference type="EMBL" id="BDQ36978.1"/>
    </source>
</evidence>
<dbReference type="EMBL" id="AP026709">
    <property type="protein sequence ID" value="BDQ36978.1"/>
    <property type="molecule type" value="Genomic_DNA"/>
</dbReference>
<protein>
    <recommendedName>
        <fullName evidence="3">YfiR family protein</fullName>
    </recommendedName>
</protein>
<dbReference type="Pfam" id="PF13689">
    <property type="entry name" value="DUF4154"/>
    <property type="match status" value="1"/>
</dbReference>
<sequence length="178" mass="19414">MSRVQFFVITLLFWTVGLCPVSSFAGGKQLTATSEQLQALYVQRLVKYVKWPVGAGPKLGEPYVIAATDSKKLKPYFNDASSQFRLVQWPADGVHVLVINGAPKREAAAILKRTAEMPVLTIGQSPANLRQGVVINFRMVGGKLKLQVNPHAAGAAGLNISSRLLRIATIYRGESHEQ</sequence>
<accession>A0ABN6S4S6</accession>
<organism evidence="1 2">
    <name type="scientific">Pseudodesulfovibrio nedwellii</name>
    <dbReference type="NCBI Taxonomy" id="2973072"/>
    <lineage>
        <taxon>Bacteria</taxon>
        <taxon>Pseudomonadati</taxon>
        <taxon>Thermodesulfobacteriota</taxon>
        <taxon>Desulfovibrionia</taxon>
        <taxon>Desulfovibrionales</taxon>
        <taxon>Desulfovibrionaceae</taxon>
    </lineage>
</organism>
<proteinExistence type="predicted"/>
<dbReference type="InterPro" id="IPR025293">
    <property type="entry name" value="YfiR/HmsC-like"/>
</dbReference>
<name>A0ABN6S4S6_9BACT</name>
<evidence type="ECO:0000313" key="2">
    <source>
        <dbReference type="Proteomes" id="UP001317742"/>
    </source>
</evidence>
<dbReference type="Proteomes" id="UP001317742">
    <property type="component" value="Chromosome"/>
</dbReference>
<keyword evidence="2" id="KW-1185">Reference proteome</keyword>
<evidence type="ECO:0008006" key="3">
    <source>
        <dbReference type="Google" id="ProtNLM"/>
    </source>
</evidence>
<gene>
    <name evidence="1" type="ORF">SYK_13380</name>
</gene>
<reference evidence="1 2" key="1">
    <citation type="submission" date="2022-08" db="EMBL/GenBank/DDBJ databases">
        <title>Genome Sequence of the sulphate-reducing bacterium, Pseudodesulfovibrio sp. SYK.</title>
        <authorList>
            <person name="Kondo R."/>
            <person name="Kataoka T."/>
        </authorList>
    </citation>
    <scope>NUCLEOTIDE SEQUENCE [LARGE SCALE GENOMIC DNA]</scope>
    <source>
        <strain evidence="1 2">SYK</strain>
    </source>
</reference>